<protein>
    <submittedName>
        <fullName evidence="1">Uncharacterized protein</fullName>
    </submittedName>
</protein>
<name>A0A6J5KNE2_9CAUD</name>
<proteinExistence type="predicted"/>
<sequence>MMEPTLRVDADGSQEWWVNGELHRLDGPAYISADGDQEWWVNNQLHRLDGPAVICADGSQEWYVNHQNITSQVNSWMQTQAVVWPWDDQTQMMFMLTWG</sequence>
<evidence type="ECO:0000313" key="1">
    <source>
        <dbReference type="EMBL" id="CAB4122722.1"/>
    </source>
</evidence>
<reference evidence="1" key="1">
    <citation type="submission" date="2020-04" db="EMBL/GenBank/DDBJ databases">
        <authorList>
            <person name="Chiriac C."/>
            <person name="Salcher M."/>
            <person name="Ghai R."/>
            <person name="Kavagutti S V."/>
        </authorList>
    </citation>
    <scope>NUCLEOTIDE SEQUENCE</scope>
</reference>
<gene>
    <name evidence="1" type="ORF">UFOVP29_59</name>
</gene>
<organism evidence="1">
    <name type="scientific">uncultured Caudovirales phage</name>
    <dbReference type="NCBI Taxonomy" id="2100421"/>
    <lineage>
        <taxon>Viruses</taxon>
        <taxon>Duplodnaviria</taxon>
        <taxon>Heunggongvirae</taxon>
        <taxon>Uroviricota</taxon>
        <taxon>Caudoviricetes</taxon>
        <taxon>Peduoviridae</taxon>
        <taxon>Maltschvirus</taxon>
        <taxon>Maltschvirus maltsch</taxon>
    </lineage>
</organism>
<accession>A0A6J5KNE2</accession>
<dbReference type="EMBL" id="LR796167">
    <property type="protein sequence ID" value="CAB4122722.1"/>
    <property type="molecule type" value="Genomic_DNA"/>
</dbReference>